<dbReference type="Pfam" id="PF09989">
    <property type="entry name" value="DUF2229"/>
    <property type="match status" value="1"/>
</dbReference>
<dbReference type="EMBL" id="BJTG01000008">
    <property type="protein sequence ID" value="GEJ58564.1"/>
    <property type="molecule type" value="Genomic_DNA"/>
</dbReference>
<accession>A0A7I9VQ76</accession>
<sequence length="1443" mass="155328">MTRFVGIDLGAETLKVVELVRDEGGCRVARRALVEHHKEPGPRLLEVLSGWSWEEVGGAAVTGRLGRQVQLSRVPVKQAVACAHRHLHGDAPATLVSIGGHGFSVLELRGGGQQVFRENSRCAQGTGNFLRQLVERFDLGVAEAAELAAGVAEPAPLSGRCPVILKTDMTHLANKGEGKDRILAGLLDAICENVEVLLKPSLSPPRVWLAGGVARARRVREHFRAFLERHGMELVAGDPEDGLYLEALGCALVAAEHPGTRVPPLSELILPPLETTLEKLPALSASRARVKRLPASPVVEVEGVRHVVLGFDIGSTGSKAVALDAATRAPLWEGYLRTNGAPVAAAQELVRLFLDGPAALHRVRGFGATGSGREIVGSLLATVYGREAVHVLNEIAAHATGALALDPRVDTIFEIGGQDAKYIRLSEGRVVDAAMNEACSAGTGSFIEEQGKRFQGIESVAQLGEEALAAKGGVALGQHCSVFMAEIIDEALASGVARDRIVAGIYDSVVANYLNRVKGSRSVGEVIFCQGMPFASDALAAAVARQTGAEVIVPPKPGLMGAVGIALLALDELPLAGAPALDLRRFLAARVERKDEFVCGSTQGCGGAGNKCRIDRLTTVVAGAQARFTWGGGCSLWDQGTRRKKLPDLAPDPFREREALVEAVAARASVRRGRPVVAMTDEFQLKGLFPFFATFVHALGLDVRVARGAGRGALRRGIEEANVPFCAPMQQYHGLVSEMADARPDFLFLPMLREIPRAHAQERVSAVCPIVQGAPDMLRWDLGARAPRVVSPVVDMGPGFLDSERFLEGCRALAEALGVTREGAWRAAWRAARIEQEQFEAALLDIGARALAFCRAEGVTPVVVLGRSYTIHNDVLNSHVPSILREQGAIAIPVDCYPVPDEAPVFEDVFWGYGQRILRAAWHLRREPGLYSIFCSNYSCGPDSFTVHAYAWLMEGRPFAIIETDGHAGDAGTKTRVEAFLHCVREDQRAPRATPPRDAGRLTVPPRSLLALARAGARMLVPRMGPEAEAVAAAARGLGARAETLARPTRETLRLGRRHTSGKECLPLTLTLGSLLERIERPGEERERFTFLMPGSDGPCRFGAYKQLHQLVLDRLGHGERVDLWSPTFGDYFHGMPPGFKAIIFAGVCAAGVLEEALHDVRPVETRDGAAAELHRRWSEALWARIEGAAAGDLSAARVLLEVATGRVYGIPELLRRAAEELAAVKSRKEVPSVLVVGEIYVRSDPFANDYVSEALERRGIRARLEPVSEFIQYSDFIAAKSGANRGPADRLETALRNRILGLCHRAGAGVLGWPEHVPVKAALAAAAPYLREELEVESVLTIGVPVHAWRRGEIDAVVSVGPLECMPNKIAEAQFHHVAEREGLLSLTLSLNGDPIDPEVLDGFAFEVHQRFRGRRTRRPAASTAEPLPHALAPARVGPAGQ</sequence>
<dbReference type="Gene3D" id="3.30.420.40">
    <property type="match status" value="4"/>
</dbReference>
<comment type="caution">
    <text evidence="4">The sequence shown here is derived from an EMBL/GenBank/DDBJ whole genome shotgun (WGS) entry which is preliminary data.</text>
</comment>
<proteinExistence type="predicted"/>
<evidence type="ECO:0000259" key="3">
    <source>
        <dbReference type="Pfam" id="PF09989"/>
    </source>
</evidence>
<dbReference type="PANTHER" id="PTHR32329:SF7">
    <property type="entry name" value="ACTIVATOR OF 2-HYDROXYACYL-COA-HYDRATASE"/>
    <property type="match status" value="1"/>
</dbReference>
<gene>
    <name evidence="4" type="ORF">AMYX_33050</name>
</gene>
<feature type="domain" description="DUF2229" evidence="3">
    <location>
        <begin position="683"/>
        <end position="896"/>
    </location>
</feature>
<dbReference type="PANTHER" id="PTHR32329">
    <property type="entry name" value="BIFUNCTIONAL PROTEIN [INCLUDES 2-HYDROXYACYL-COA DEHYDRATASE (N-TER) AND ITS ACTIVATOR DOMAIN (C_TERM)-RELATED"/>
    <property type="match status" value="1"/>
</dbReference>
<keyword evidence="5" id="KW-1185">Reference proteome</keyword>
<dbReference type="SUPFAM" id="SSF53067">
    <property type="entry name" value="Actin-like ATPase domain"/>
    <property type="match status" value="2"/>
</dbReference>
<feature type="region of interest" description="Disordered" evidence="1">
    <location>
        <begin position="1416"/>
        <end position="1443"/>
    </location>
</feature>
<evidence type="ECO:0000259" key="2">
    <source>
        <dbReference type="Pfam" id="PF01869"/>
    </source>
</evidence>
<reference evidence="5" key="1">
    <citation type="journal article" date="2020" name="Appl. Environ. Microbiol.">
        <title>Diazotrophic Anaeromyxobacter Isolates from Soils.</title>
        <authorList>
            <person name="Masuda Y."/>
            <person name="Yamanaka H."/>
            <person name="Xu Z.X."/>
            <person name="Shiratori Y."/>
            <person name="Aono T."/>
            <person name="Amachi S."/>
            <person name="Senoo K."/>
            <person name="Itoh H."/>
        </authorList>
    </citation>
    <scope>NUCLEOTIDE SEQUENCE [LARGE SCALE GENOMIC DNA]</scope>
    <source>
        <strain evidence="5">R267</strain>
    </source>
</reference>
<dbReference type="CDD" id="cd24034">
    <property type="entry name" value="ASKHA_NBD_O66634-like_rpt1"/>
    <property type="match status" value="1"/>
</dbReference>
<dbReference type="InterPro" id="IPR043129">
    <property type="entry name" value="ATPase_NBD"/>
</dbReference>
<evidence type="ECO:0000313" key="4">
    <source>
        <dbReference type="EMBL" id="GEJ58564.1"/>
    </source>
</evidence>
<feature type="domain" description="ATPase BadF/BadG/BcrA/BcrD type" evidence="2">
    <location>
        <begin position="309"/>
        <end position="569"/>
    </location>
</feature>
<dbReference type="RefSeq" id="WP_176067239.1">
    <property type="nucleotide sequence ID" value="NZ_BJTG01000008.1"/>
</dbReference>
<evidence type="ECO:0000256" key="1">
    <source>
        <dbReference type="SAM" id="MobiDB-lite"/>
    </source>
</evidence>
<protein>
    <submittedName>
        <fullName evidence="4">2-hydroxyglutaryl-CoA dehydratase</fullName>
    </submittedName>
</protein>
<evidence type="ECO:0000313" key="5">
    <source>
        <dbReference type="Proteomes" id="UP000503640"/>
    </source>
</evidence>
<feature type="domain" description="ATPase BadF/BadG/BcrA/BcrD type" evidence="2">
    <location>
        <begin position="79"/>
        <end position="254"/>
    </location>
</feature>
<organism evidence="4 5">
    <name type="scientific">Anaeromyxobacter diazotrophicus</name>
    <dbReference type="NCBI Taxonomy" id="2590199"/>
    <lineage>
        <taxon>Bacteria</taxon>
        <taxon>Pseudomonadati</taxon>
        <taxon>Myxococcota</taxon>
        <taxon>Myxococcia</taxon>
        <taxon>Myxococcales</taxon>
        <taxon>Cystobacterineae</taxon>
        <taxon>Anaeromyxobacteraceae</taxon>
        <taxon>Anaeromyxobacter</taxon>
    </lineage>
</organism>
<dbReference type="InterPro" id="IPR002731">
    <property type="entry name" value="ATPase_BadF"/>
</dbReference>
<name>A0A7I9VQ76_9BACT</name>
<dbReference type="InterPro" id="IPR051805">
    <property type="entry name" value="Dehydratase_Activator_Redct"/>
</dbReference>
<dbReference type="Proteomes" id="UP000503640">
    <property type="component" value="Unassembled WGS sequence"/>
</dbReference>
<dbReference type="InterPro" id="IPR018709">
    <property type="entry name" value="CoA_activase_DUF2229"/>
</dbReference>
<dbReference type="Pfam" id="PF01869">
    <property type="entry name" value="BcrAD_BadFG"/>
    <property type="match status" value="2"/>
</dbReference>